<protein>
    <submittedName>
        <fullName evidence="1">Uncharacterized protein</fullName>
    </submittedName>
</protein>
<dbReference type="Proteomes" id="UP001595999">
    <property type="component" value="Unassembled WGS sequence"/>
</dbReference>
<name>A0ABV9A0X5_9NEIS</name>
<proteinExistence type="predicted"/>
<accession>A0ABV9A0X5</accession>
<gene>
    <name evidence="1" type="ORF">ACFO0R_22145</name>
</gene>
<evidence type="ECO:0000313" key="2">
    <source>
        <dbReference type="Proteomes" id="UP001595999"/>
    </source>
</evidence>
<reference evidence="2" key="1">
    <citation type="journal article" date="2019" name="Int. J. Syst. Evol. Microbiol.">
        <title>The Global Catalogue of Microorganisms (GCM) 10K type strain sequencing project: providing services to taxonomists for standard genome sequencing and annotation.</title>
        <authorList>
            <consortium name="The Broad Institute Genomics Platform"/>
            <consortium name="The Broad Institute Genome Sequencing Center for Infectious Disease"/>
            <person name="Wu L."/>
            <person name="Ma J."/>
        </authorList>
    </citation>
    <scope>NUCLEOTIDE SEQUENCE [LARGE SCALE GENOMIC DNA]</scope>
    <source>
        <strain evidence="2">CGMCC 4.7608</strain>
    </source>
</reference>
<comment type="caution">
    <text evidence="1">The sequence shown here is derived from an EMBL/GenBank/DDBJ whole genome shotgun (WGS) entry which is preliminary data.</text>
</comment>
<dbReference type="RefSeq" id="WP_231462043.1">
    <property type="nucleotide sequence ID" value="NZ_JAJOHW010000056.1"/>
</dbReference>
<evidence type="ECO:0000313" key="1">
    <source>
        <dbReference type="EMBL" id="MFC4492320.1"/>
    </source>
</evidence>
<keyword evidence="2" id="KW-1185">Reference proteome</keyword>
<dbReference type="EMBL" id="JBHSEK010000025">
    <property type="protein sequence ID" value="MFC4492320.1"/>
    <property type="molecule type" value="Genomic_DNA"/>
</dbReference>
<sequence>MKIYSMFSTTQSEHSLLDIKDPDGAILDFFLLGMSNKGLENGRALQASAQAFFQEESITDYDYFEPSISLPIFSALASACIGEALTAQMSLHPCKTRVGAGSIEMFAGRILNRKPIFERVDDYKIQIRQDADIRQEDLIVRDANMPQFFFVTESFKILCEQRRLKIKFKPFSLMK</sequence>
<organism evidence="1 2">
    <name type="scientific">Chromobacterium aquaticum</name>
    <dbReference type="NCBI Taxonomy" id="467180"/>
    <lineage>
        <taxon>Bacteria</taxon>
        <taxon>Pseudomonadati</taxon>
        <taxon>Pseudomonadota</taxon>
        <taxon>Betaproteobacteria</taxon>
        <taxon>Neisseriales</taxon>
        <taxon>Chromobacteriaceae</taxon>
        <taxon>Chromobacterium</taxon>
    </lineage>
</organism>